<protein>
    <submittedName>
        <fullName evidence="2">Glycosyl transferase family 4</fullName>
    </submittedName>
</protein>
<gene>
    <name evidence="2" type="ORF">C7451_104212</name>
</gene>
<evidence type="ECO:0000313" key="2">
    <source>
        <dbReference type="EMBL" id="PXW77716.1"/>
    </source>
</evidence>
<keyword evidence="3" id="KW-1185">Reference proteome</keyword>
<organism evidence="2 3">
    <name type="scientific">Blastomonas natatoria</name>
    <dbReference type="NCBI Taxonomy" id="34015"/>
    <lineage>
        <taxon>Bacteria</taxon>
        <taxon>Pseudomonadati</taxon>
        <taxon>Pseudomonadota</taxon>
        <taxon>Alphaproteobacteria</taxon>
        <taxon>Sphingomonadales</taxon>
        <taxon>Sphingomonadaceae</taxon>
        <taxon>Blastomonas</taxon>
    </lineage>
</organism>
<dbReference type="PANTHER" id="PTHR12526">
    <property type="entry name" value="GLYCOSYLTRANSFERASE"/>
    <property type="match status" value="1"/>
</dbReference>
<dbReference type="GO" id="GO:0016757">
    <property type="term" value="F:glycosyltransferase activity"/>
    <property type="evidence" value="ECO:0007669"/>
    <property type="project" value="TreeGrafter"/>
</dbReference>
<dbReference type="EMBL" id="QJJM01000004">
    <property type="protein sequence ID" value="PXW77716.1"/>
    <property type="molecule type" value="Genomic_DNA"/>
</dbReference>
<comment type="caution">
    <text evidence="2">The sequence shown here is derived from an EMBL/GenBank/DDBJ whole genome shotgun (WGS) entry which is preliminary data.</text>
</comment>
<keyword evidence="2" id="KW-0808">Transferase</keyword>
<dbReference type="AlphaFoldDB" id="A0A2V3V7G9"/>
<dbReference type="PANTHER" id="PTHR12526:SF600">
    <property type="entry name" value="GLYCOSYL TRANSFERASE GROUP 1"/>
    <property type="match status" value="1"/>
</dbReference>
<dbReference type="Gene3D" id="3.40.50.2000">
    <property type="entry name" value="Glycogen Phosphorylase B"/>
    <property type="match status" value="2"/>
</dbReference>
<dbReference type="RefSeq" id="WP_146215299.1">
    <property type="nucleotide sequence ID" value="NZ_QJJM01000004.1"/>
</dbReference>
<accession>A0A2V3V7G9</accession>
<dbReference type="Pfam" id="PF13579">
    <property type="entry name" value="Glyco_trans_4_4"/>
    <property type="match status" value="1"/>
</dbReference>
<dbReference type="InterPro" id="IPR028098">
    <property type="entry name" value="Glyco_trans_4-like_N"/>
</dbReference>
<dbReference type="Proteomes" id="UP000248014">
    <property type="component" value="Unassembled WGS sequence"/>
</dbReference>
<dbReference type="OrthoDB" id="9787293at2"/>
<name>A0A2V3V7G9_9SPHN</name>
<proteinExistence type="predicted"/>
<feature type="domain" description="Glycosyltransferase subfamily 4-like N-terminal" evidence="1">
    <location>
        <begin position="20"/>
        <end position="214"/>
    </location>
</feature>
<dbReference type="SUPFAM" id="SSF53756">
    <property type="entry name" value="UDP-Glycosyltransferase/glycogen phosphorylase"/>
    <property type="match status" value="1"/>
</dbReference>
<reference evidence="2 3" key="1">
    <citation type="submission" date="2018-05" db="EMBL/GenBank/DDBJ databases">
        <title>Genomic Encyclopedia of Type Strains, Phase IV (KMG-IV): sequencing the most valuable type-strain genomes for metagenomic binning, comparative biology and taxonomic classification.</title>
        <authorList>
            <person name="Goeker M."/>
        </authorList>
    </citation>
    <scope>NUCLEOTIDE SEQUENCE [LARGE SCALE GENOMIC DNA]</scope>
    <source>
        <strain evidence="2 3">DSM 3183</strain>
    </source>
</reference>
<evidence type="ECO:0000259" key="1">
    <source>
        <dbReference type="Pfam" id="PF13579"/>
    </source>
</evidence>
<evidence type="ECO:0000313" key="3">
    <source>
        <dbReference type="Proteomes" id="UP000248014"/>
    </source>
</evidence>
<sequence>MPHRILLIAGFFPPYSPLGAVRAPMLVRWWREQGHDVRVIALENPAVKGQIEHCLAPEAVRYIPFSRAAPPLEQAAGSVKKLLVKRENRFKPYLVSLQTLYRQIAHFPDRYRNWIEPAVDEAVAMAEHWQPDLIYSTAPPHSGHVVACRIARRLKRPWLAELRDLWAGNPYNDGHPLFDPVQRRYAWGILARAQGHVALTRGAALRIGDKLGRPVTLSYNGFGADDFASLGSVAAHDPHRLTIVHAGIIYAGQREPTMLLAALARLDASVRARIRVVFFHDEESAVVAGAEQFGVADCIELRPPIPRRDILELERAADVLLLCRWNDPAEDAIIPGKVFEYIGARRPILSIGSDTGEAADIVRAGPFGLVMTDPDAIARQLVEWLAQKDAHAGRLPDLPEGPTHAYLRETQFQQVDAAIAQILR</sequence>